<feature type="region of interest" description="Disordered" evidence="1">
    <location>
        <begin position="174"/>
        <end position="204"/>
    </location>
</feature>
<feature type="compositionally biased region" description="Basic residues" evidence="1">
    <location>
        <begin position="180"/>
        <end position="200"/>
    </location>
</feature>
<dbReference type="AlphaFoldDB" id="A0A0F9TT78"/>
<name>A0A0F9TT78_9ZZZZ</name>
<dbReference type="EMBL" id="LAZR01001025">
    <property type="protein sequence ID" value="KKN52301.1"/>
    <property type="molecule type" value="Genomic_DNA"/>
</dbReference>
<protein>
    <submittedName>
        <fullName evidence="2">Uncharacterized protein</fullName>
    </submittedName>
</protein>
<accession>A0A0F9TT78</accession>
<gene>
    <name evidence="2" type="ORF">LCGC14_0613960</name>
</gene>
<evidence type="ECO:0000256" key="1">
    <source>
        <dbReference type="SAM" id="MobiDB-lite"/>
    </source>
</evidence>
<reference evidence="2" key="1">
    <citation type="journal article" date="2015" name="Nature">
        <title>Complex archaea that bridge the gap between prokaryotes and eukaryotes.</title>
        <authorList>
            <person name="Spang A."/>
            <person name="Saw J.H."/>
            <person name="Jorgensen S.L."/>
            <person name="Zaremba-Niedzwiedzka K."/>
            <person name="Martijn J."/>
            <person name="Lind A.E."/>
            <person name="van Eijk R."/>
            <person name="Schleper C."/>
            <person name="Guy L."/>
            <person name="Ettema T.J."/>
        </authorList>
    </citation>
    <scope>NUCLEOTIDE SEQUENCE</scope>
</reference>
<sequence length="279" mass="29983">MADKKYASFSPEDMTQGGLIDDVDVEITGAAFEMYDYNGSQPIPVPVLKVSYRVLEDNATFDDYQSCGDKNTWVPDDEGERLTDISPGQNATIKTSSNCGIFMTSLANAGFPMDKLDGPISVLAGMEAHVVRQPAPVRKGLDEAKTNDDGTKKFPKTILVIEEIKVLPWDAEEGETPKKAAGKKGKKAPAKKAAGKKASTKKAASGEAEAEATIYILGLLEKAGDDGVTKKDLPRHIFTDLQDDPNRNAIIQITNGDEYLSAGPWNLEGGVLTALSTDE</sequence>
<organism evidence="2">
    <name type="scientific">marine sediment metagenome</name>
    <dbReference type="NCBI Taxonomy" id="412755"/>
    <lineage>
        <taxon>unclassified sequences</taxon>
        <taxon>metagenomes</taxon>
        <taxon>ecological metagenomes</taxon>
    </lineage>
</organism>
<proteinExistence type="predicted"/>
<evidence type="ECO:0000313" key="2">
    <source>
        <dbReference type="EMBL" id="KKN52301.1"/>
    </source>
</evidence>
<comment type="caution">
    <text evidence="2">The sequence shown here is derived from an EMBL/GenBank/DDBJ whole genome shotgun (WGS) entry which is preliminary data.</text>
</comment>